<sequence>MFKLLTEEERQKVSSVYSTRRAIIIFISLIVVLVVGIIGLLPSYVISNARQNEIIEYEKIMANNSRDTGVDEKALNAWLEDINQKLQILSPALDTDSPSAFIDKILGQKISGITITGFSWIRIKDEISLSIDGVATDRQSLVMFENNINSSEYFSMVTLPLSNLAKEKNIDFQIKLSP</sequence>
<evidence type="ECO:0000313" key="2">
    <source>
        <dbReference type="EMBL" id="PIP55797.1"/>
    </source>
</evidence>
<keyword evidence="1" id="KW-0812">Transmembrane</keyword>
<dbReference type="AlphaFoldDB" id="A0A2H0BDN7"/>
<gene>
    <name evidence="2" type="ORF">COX06_01330</name>
</gene>
<name>A0A2H0BDN7_9BACT</name>
<dbReference type="EMBL" id="PCST01000017">
    <property type="protein sequence ID" value="PIP55797.1"/>
    <property type="molecule type" value="Genomic_DNA"/>
</dbReference>
<organism evidence="2 3">
    <name type="scientific">Candidatus Zambryskibacteria bacterium CG22_combo_CG10-13_8_21_14_all_42_17</name>
    <dbReference type="NCBI Taxonomy" id="1975118"/>
    <lineage>
        <taxon>Bacteria</taxon>
        <taxon>Candidatus Zambryskiibacteriota</taxon>
    </lineage>
</organism>
<comment type="caution">
    <text evidence="2">The sequence shown here is derived from an EMBL/GenBank/DDBJ whole genome shotgun (WGS) entry which is preliminary data.</text>
</comment>
<accession>A0A2H0BDN7</accession>
<keyword evidence="1" id="KW-0472">Membrane</keyword>
<evidence type="ECO:0000256" key="1">
    <source>
        <dbReference type="SAM" id="Phobius"/>
    </source>
</evidence>
<reference evidence="2 3" key="1">
    <citation type="submission" date="2017-09" db="EMBL/GenBank/DDBJ databases">
        <title>Depth-based differentiation of microbial function through sediment-hosted aquifers and enrichment of novel symbionts in the deep terrestrial subsurface.</title>
        <authorList>
            <person name="Probst A.J."/>
            <person name="Ladd B."/>
            <person name="Jarett J.K."/>
            <person name="Geller-Mcgrath D.E."/>
            <person name="Sieber C.M."/>
            <person name="Emerson J.B."/>
            <person name="Anantharaman K."/>
            <person name="Thomas B.C."/>
            <person name="Malmstrom R."/>
            <person name="Stieglmeier M."/>
            <person name="Klingl A."/>
            <person name="Woyke T."/>
            <person name="Ryan C.M."/>
            <person name="Banfield J.F."/>
        </authorList>
    </citation>
    <scope>NUCLEOTIDE SEQUENCE [LARGE SCALE GENOMIC DNA]</scope>
    <source>
        <strain evidence="2">CG22_combo_CG10-13_8_21_14_all_42_17</strain>
    </source>
</reference>
<feature type="transmembrane region" description="Helical" evidence="1">
    <location>
        <begin position="21"/>
        <end position="45"/>
    </location>
</feature>
<dbReference type="Proteomes" id="UP000229794">
    <property type="component" value="Unassembled WGS sequence"/>
</dbReference>
<evidence type="ECO:0000313" key="3">
    <source>
        <dbReference type="Proteomes" id="UP000229794"/>
    </source>
</evidence>
<keyword evidence="1" id="KW-1133">Transmembrane helix</keyword>
<protein>
    <submittedName>
        <fullName evidence="2">Uncharacterized protein</fullName>
    </submittedName>
</protein>
<proteinExistence type="predicted"/>